<comment type="similarity">
    <text evidence="2">Belongs to the CWC21 family.</text>
</comment>
<evidence type="ECO:0000313" key="12">
    <source>
        <dbReference type="Proteomes" id="UP000737391"/>
    </source>
</evidence>
<dbReference type="PANTHER" id="PTHR36562:SF5">
    <property type="entry name" value="SERINE_ARGININE REPETITIVE MATRIX 2"/>
    <property type="match status" value="1"/>
</dbReference>
<sequence>MSDNVGLNTPRGSGTSGYVQRNLAQIKPRDYGAPYPKDLDSLRHKQRQPDKGILEHDRKREVEVKVFDLRDKLEEEEVDEDEIDRRCDELRQKLLAEMNSGRRGGQRKTFKQHQVHEMADAKIKESERLRKALKISADYEEGGHWKRQEERLRNALEKEEEKDEGDNRKRRVRLVISLSFLEPHTSLKSPTKVPETGKVQEIDDETKIITMARLSHFTSHTINRSAIDIASAELGNLLLRLQKTVLHTDSDRERRLRSSEFERARVASNLEYARNSLTKLEHDALGIKAPGRRAEVQSDLNGKRELLELLLDRLEDLRQVAIEEDEDDESTDGEDILSEIIPTPSDSMVDSISTGQPTESPGQDDDTEPEPIEPTTIPTTTATVPAPASTTPPPDTSTTSQEHNQQPTQTKQNLRSRGAPSSPSPPAHSTARAALFAHRSKPSTPQTSTATAEALLDHQRAEQEALSESILQMASALKSSSQRFSTTLEADKDVVARAGEGMDKTEQSMEAAKGRMGMLKRMTEGKGYFGRLLLYAYIALLAVACILVVFVLPKLRF</sequence>
<keyword evidence="6" id="KW-0539">Nucleus</keyword>
<dbReference type="PANTHER" id="PTHR36562">
    <property type="entry name" value="SERINE/ARGININE REPETITIVE MATRIX 2"/>
    <property type="match status" value="1"/>
</dbReference>
<dbReference type="AlphaFoldDB" id="A0A9P5B661"/>
<keyword evidence="3" id="KW-0507">mRNA processing</keyword>
<evidence type="ECO:0000256" key="9">
    <source>
        <dbReference type="SAM" id="Phobius"/>
    </source>
</evidence>
<evidence type="ECO:0000256" key="6">
    <source>
        <dbReference type="ARBA" id="ARBA00023242"/>
    </source>
</evidence>
<accession>A0A9P5B661</accession>
<organism evidence="11 12">
    <name type="scientific">Fusarium agapanthi</name>
    <dbReference type="NCBI Taxonomy" id="1803897"/>
    <lineage>
        <taxon>Eukaryota</taxon>
        <taxon>Fungi</taxon>
        <taxon>Dikarya</taxon>
        <taxon>Ascomycota</taxon>
        <taxon>Pezizomycotina</taxon>
        <taxon>Sordariomycetes</taxon>
        <taxon>Hypocreomycetidae</taxon>
        <taxon>Hypocreales</taxon>
        <taxon>Nectriaceae</taxon>
        <taxon>Fusarium</taxon>
        <taxon>Fusarium fujikuroi species complex</taxon>
    </lineage>
</organism>
<feature type="coiled-coil region" evidence="7">
    <location>
        <begin position="59"/>
        <end position="93"/>
    </location>
</feature>
<protein>
    <submittedName>
        <fullName evidence="11">Pre-mRNA-splicing factor CWC21</fullName>
    </submittedName>
</protein>
<dbReference type="Pfam" id="PF08312">
    <property type="entry name" value="cwf21"/>
    <property type="match status" value="1"/>
</dbReference>
<name>A0A9P5B661_9HYPO</name>
<evidence type="ECO:0000256" key="8">
    <source>
        <dbReference type="SAM" id="MobiDB-lite"/>
    </source>
</evidence>
<feature type="compositionally biased region" description="Acidic residues" evidence="8">
    <location>
        <begin position="362"/>
        <end position="371"/>
    </location>
</feature>
<feature type="compositionally biased region" description="Polar residues" evidence="8">
    <location>
        <begin position="401"/>
        <end position="413"/>
    </location>
</feature>
<evidence type="ECO:0000256" key="2">
    <source>
        <dbReference type="ARBA" id="ARBA00005954"/>
    </source>
</evidence>
<evidence type="ECO:0000256" key="1">
    <source>
        <dbReference type="ARBA" id="ARBA00004123"/>
    </source>
</evidence>
<dbReference type="CDD" id="cd21372">
    <property type="entry name" value="cwf21_CWC21-like"/>
    <property type="match status" value="1"/>
</dbReference>
<keyword evidence="9" id="KW-0812">Transmembrane</keyword>
<feature type="compositionally biased region" description="Basic and acidic residues" evidence="8">
    <location>
        <begin position="37"/>
        <end position="56"/>
    </location>
</feature>
<feature type="region of interest" description="Disordered" evidence="8">
    <location>
        <begin position="24"/>
        <end position="56"/>
    </location>
</feature>
<dbReference type="GO" id="GO:0008380">
    <property type="term" value="P:RNA splicing"/>
    <property type="evidence" value="ECO:0007669"/>
    <property type="project" value="UniProtKB-KW"/>
</dbReference>
<dbReference type="GO" id="GO:0006397">
    <property type="term" value="P:mRNA processing"/>
    <property type="evidence" value="ECO:0007669"/>
    <property type="project" value="UniProtKB-KW"/>
</dbReference>
<feature type="compositionally biased region" description="Acidic residues" evidence="8">
    <location>
        <begin position="323"/>
        <end position="337"/>
    </location>
</feature>
<keyword evidence="12" id="KW-1185">Reference proteome</keyword>
<reference evidence="11" key="1">
    <citation type="submission" date="2020-01" db="EMBL/GenBank/DDBJ databases">
        <title>Identification and distribution of gene clusters putatively required for synthesis of sphingolipid metabolism inhibitors in phylogenetically diverse species of the filamentous fungus Fusarium.</title>
        <authorList>
            <person name="Kim H.-S."/>
            <person name="Busman M."/>
            <person name="Brown D.W."/>
            <person name="Divon H."/>
            <person name="Uhlig S."/>
            <person name="Proctor R.H."/>
        </authorList>
    </citation>
    <scope>NUCLEOTIDE SEQUENCE</scope>
    <source>
        <strain evidence="11">NRRL 31653</strain>
    </source>
</reference>
<proteinExistence type="inferred from homology"/>
<feature type="compositionally biased region" description="Low complexity" evidence="8">
    <location>
        <begin position="415"/>
        <end position="432"/>
    </location>
</feature>
<keyword evidence="4" id="KW-0747">Spliceosome</keyword>
<keyword evidence="9" id="KW-1133">Transmembrane helix</keyword>
<dbReference type="Proteomes" id="UP000737391">
    <property type="component" value="Unassembled WGS sequence"/>
</dbReference>
<dbReference type="OrthoDB" id="3231855at2759"/>
<comment type="caution">
    <text evidence="11">The sequence shown here is derived from an EMBL/GenBank/DDBJ whole genome shotgun (WGS) entry which is preliminary data.</text>
</comment>
<feature type="compositionally biased region" description="Low complexity" evidence="8">
    <location>
        <begin position="373"/>
        <end position="389"/>
    </location>
</feature>
<evidence type="ECO:0000256" key="5">
    <source>
        <dbReference type="ARBA" id="ARBA00023187"/>
    </source>
</evidence>
<feature type="region of interest" description="Disordered" evidence="8">
    <location>
        <begin position="323"/>
        <end position="432"/>
    </location>
</feature>
<dbReference type="InterPro" id="IPR013170">
    <property type="entry name" value="mRNA_splic_Cwf21_dom"/>
</dbReference>
<evidence type="ECO:0000313" key="11">
    <source>
        <dbReference type="EMBL" id="KAF4495536.1"/>
    </source>
</evidence>
<dbReference type="Gene3D" id="6.10.140.420">
    <property type="match status" value="1"/>
</dbReference>
<keyword evidence="5" id="KW-0508">mRNA splicing</keyword>
<dbReference type="EMBL" id="LUFC02000632">
    <property type="protein sequence ID" value="KAF4495536.1"/>
    <property type="molecule type" value="Genomic_DNA"/>
</dbReference>
<feature type="compositionally biased region" description="Polar residues" evidence="8">
    <location>
        <begin position="344"/>
        <end position="361"/>
    </location>
</feature>
<evidence type="ECO:0000256" key="3">
    <source>
        <dbReference type="ARBA" id="ARBA00022664"/>
    </source>
</evidence>
<keyword evidence="7" id="KW-0175">Coiled coil</keyword>
<evidence type="ECO:0000256" key="7">
    <source>
        <dbReference type="SAM" id="Coils"/>
    </source>
</evidence>
<evidence type="ECO:0000256" key="4">
    <source>
        <dbReference type="ARBA" id="ARBA00022728"/>
    </source>
</evidence>
<evidence type="ECO:0000259" key="10">
    <source>
        <dbReference type="SMART" id="SM01115"/>
    </source>
</evidence>
<comment type="subcellular location">
    <subcellularLocation>
        <location evidence="1">Nucleus</location>
    </subcellularLocation>
</comment>
<feature type="transmembrane region" description="Helical" evidence="9">
    <location>
        <begin position="532"/>
        <end position="552"/>
    </location>
</feature>
<feature type="domain" description="CWF21" evidence="10">
    <location>
        <begin position="54"/>
        <end position="99"/>
    </location>
</feature>
<keyword evidence="9" id="KW-0472">Membrane</keyword>
<dbReference type="GO" id="GO:0005681">
    <property type="term" value="C:spliceosomal complex"/>
    <property type="evidence" value="ECO:0007669"/>
    <property type="project" value="UniProtKB-KW"/>
</dbReference>
<dbReference type="InterPro" id="IPR051372">
    <property type="entry name" value="CWC21"/>
</dbReference>
<dbReference type="SMART" id="SM01115">
    <property type="entry name" value="cwf21"/>
    <property type="match status" value="1"/>
</dbReference>
<gene>
    <name evidence="11" type="ORF">FAGAP_8325</name>
</gene>